<dbReference type="InterPro" id="IPR050169">
    <property type="entry name" value="Krueppel_C2H2_ZnF"/>
</dbReference>
<reference evidence="3" key="3">
    <citation type="submission" date="2018-12" db="EMBL/GenBank/DDBJ databases">
        <title>G10K-VGP greater horseshoe bat female genome, primary haplotype.</title>
        <authorList>
            <person name="Teeling E."/>
            <person name="Myers G."/>
            <person name="Vernes S."/>
            <person name="Pippel M."/>
            <person name="Winkler S."/>
            <person name="Fedrigo O."/>
            <person name="Rhie A."/>
            <person name="Koren S."/>
            <person name="Phillippy A."/>
            <person name="Lewin H."/>
            <person name="Damas J."/>
            <person name="Howe K."/>
            <person name="Mountcastle J."/>
            <person name="Jarvis E.D."/>
        </authorList>
    </citation>
    <scope>NUCLEOTIDE SEQUENCE [LARGE SCALE GENOMIC DNA]</scope>
</reference>
<evidence type="ECO:0000313" key="2">
    <source>
        <dbReference type="Ensembl" id="ENSRFEP00010015304.1"/>
    </source>
</evidence>
<dbReference type="CDD" id="cd07765">
    <property type="entry name" value="KRAB_A-box"/>
    <property type="match status" value="1"/>
</dbReference>
<sequence>DSVAVEDVAVTFTLEELALLDPSQKKFYRDVMWEIFRDLASGKNLKIMTLKISTKTRGENR</sequence>
<dbReference type="SUPFAM" id="SSF109640">
    <property type="entry name" value="KRAB domain (Kruppel-associated box)"/>
    <property type="match status" value="1"/>
</dbReference>
<dbReference type="InterPro" id="IPR001909">
    <property type="entry name" value="KRAB"/>
</dbReference>
<dbReference type="SMART" id="SM00349">
    <property type="entry name" value="KRAB"/>
    <property type="match status" value="1"/>
</dbReference>
<reference evidence="2" key="4">
    <citation type="submission" date="2025-08" db="UniProtKB">
        <authorList>
            <consortium name="Ensembl"/>
        </authorList>
    </citation>
    <scope>IDENTIFICATION</scope>
</reference>
<reference evidence="2" key="5">
    <citation type="submission" date="2025-09" db="UniProtKB">
        <authorList>
            <consortium name="Ensembl"/>
        </authorList>
    </citation>
    <scope>IDENTIFICATION</scope>
</reference>
<name>A0A671EPG2_RHIFE</name>
<dbReference type="Gene3D" id="6.10.140.140">
    <property type="match status" value="1"/>
</dbReference>
<dbReference type="InParanoid" id="A0A671EPG2"/>
<evidence type="ECO:0000313" key="3">
    <source>
        <dbReference type="Proteomes" id="UP000472240"/>
    </source>
</evidence>
<dbReference type="Pfam" id="PF01352">
    <property type="entry name" value="KRAB"/>
    <property type="match status" value="1"/>
</dbReference>
<dbReference type="Ensembl" id="ENSRFET00010016712.1">
    <property type="protein sequence ID" value="ENSRFEP00010015304.1"/>
    <property type="gene ID" value="ENSRFEG00010010385.1"/>
</dbReference>
<dbReference type="AlphaFoldDB" id="A0A671EPG2"/>
<dbReference type="InterPro" id="IPR036051">
    <property type="entry name" value="KRAB_dom_sf"/>
</dbReference>
<dbReference type="GO" id="GO:0006355">
    <property type="term" value="P:regulation of DNA-templated transcription"/>
    <property type="evidence" value="ECO:0007669"/>
    <property type="project" value="InterPro"/>
</dbReference>
<protein>
    <recommendedName>
        <fullName evidence="1">KRAB domain-containing protein</fullName>
    </recommendedName>
</protein>
<dbReference type="GeneTree" id="ENSGT00940000166333"/>
<keyword evidence="3" id="KW-1185">Reference proteome</keyword>
<dbReference type="PANTHER" id="PTHR23232:SF158">
    <property type="entry name" value="KRAB DOMAIN-CONTAINING PROTEIN 5"/>
    <property type="match status" value="1"/>
</dbReference>
<dbReference type="PANTHER" id="PTHR23232">
    <property type="entry name" value="KRAB DOMAIN C2H2 ZINC FINGER"/>
    <property type="match status" value="1"/>
</dbReference>
<organism evidence="2 3">
    <name type="scientific">Rhinolophus ferrumequinum</name>
    <name type="common">Greater horseshoe bat</name>
    <dbReference type="NCBI Taxonomy" id="59479"/>
    <lineage>
        <taxon>Eukaryota</taxon>
        <taxon>Metazoa</taxon>
        <taxon>Chordata</taxon>
        <taxon>Craniata</taxon>
        <taxon>Vertebrata</taxon>
        <taxon>Euteleostomi</taxon>
        <taxon>Mammalia</taxon>
        <taxon>Eutheria</taxon>
        <taxon>Laurasiatheria</taxon>
        <taxon>Chiroptera</taxon>
        <taxon>Yinpterochiroptera</taxon>
        <taxon>Rhinolophoidea</taxon>
        <taxon>Rhinolophidae</taxon>
        <taxon>Rhinolophinae</taxon>
        <taxon>Rhinolophus</taxon>
    </lineage>
</organism>
<proteinExistence type="predicted"/>
<reference evidence="2 3" key="2">
    <citation type="journal article" date="2018" name="Annu Rev Anim Biosci">
        <title>Bat Biology, Genomes, and the Bat1K Project: To Generate Chromosome-Level Genomes for All Living Bat Species.</title>
        <authorList>
            <person name="Teeling E.C."/>
            <person name="Vernes S.C."/>
            <person name="Davalos L.M."/>
            <person name="Ray D.A."/>
            <person name="Gilbert M.T.P."/>
            <person name="Myers E."/>
        </authorList>
    </citation>
    <scope>NUCLEOTIDE SEQUENCE</scope>
</reference>
<accession>A0A671EPG2</accession>
<dbReference type="PROSITE" id="PS50805">
    <property type="entry name" value="KRAB"/>
    <property type="match status" value="1"/>
</dbReference>
<reference evidence="2 3" key="1">
    <citation type="journal article" date="2015" name="Annu Rev Anim Biosci">
        <title>The Genome 10K Project: a way forward.</title>
        <authorList>
            <person name="Koepfli K.P."/>
            <person name="Paten B."/>
            <person name="O'Brien S.J."/>
            <person name="Koepfli K.P."/>
            <person name="Paten B."/>
            <person name="Antunes A."/>
            <person name="Belov K."/>
            <person name="Bustamante C."/>
            <person name="Castoe T.A."/>
            <person name="Clawson H."/>
            <person name="Crawford A.J."/>
            <person name="Diekhans M."/>
            <person name="Distel D."/>
            <person name="Durbin R."/>
            <person name="Earl D."/>
            <person name="Fujita M.K."/>
            <person name="Gamble T."/>
            <person name="Georges A."/>
            <person name="Gemmell N."/>
            <person name="Gilbert M.T."/>
            <person name="Graves J.M."/>
            <person name="Green R.E."/>
            <person name="Hickey G."/>
            <person name="Jarvis E.D."/>
            <person name="Johnson W."/>
            <person name="Komissarov A."/>
            <person name="Korf I."/>
            <person name="Kuhn R."/>
            <person name="Larkin D.M."/>
            <person name="Lewin H."/>
            <person name="Lopez J.V."/>
            <person name="Ma J."/>
            <person name="Marques-Bonet T."/>
            <person name="Miller W."/>
            <person name="Murphy R."/>
            <person name="Pevzner P."/>
            <person name="Shapiro B."/>
            <person name="Steiner C."/>
            <person name="Tamazian G."/>
            <person name="Venkatesh B."/>
            <person name="Wang J."/>
            <person name="Wayne R."/>
            <person name="Wiley E."/>
            <person name="Yang H."/>
            <person name="Zhang G."/>
            <person name="Haussler D."/>
            <person name="Ryder O."/>
            <person name="O'Brien S.J."/>
        </authorList>
    </citation>
    <scope>NUCLEOTIDE SEQUENCE</scope>
</reference>
<dbReference type="Proteomes" id="UP000472240">
    <property type="component" value="Chromosome 18"/>
</dbReference>
<feature type="domain" description="KRAB" evidence="1">
    <location>
        <begin position="3"/>
        <end position="61"/>
    </location>
</feature>
<evidence type="ECO:0000259" key="1">
    <source>
        <dbReference type="PROSITE" id="PS50805"/>
    </source>
</evidence>